<organism evidence="1 2">
    <name type="scientific">Datura stramonium</name>
    <name type="common">Jimsonweed</name>
    <name type="synonym">Common thornapple</name>
    <dbReference type="NCBI Taxonomy" id="4076"/>
    <lineage>
        <taxon>Eukaryota</taxon>
        <taxon>Viridiplantae</taxon>
        <taxon>Streptophyta</taxon>
        <taxon>Embryophyta</taxon>
        <taxon>Tracheophyta</taxon>
        <taxon>Spermatophyta</taxon>
        <taxon>Magnoliopsida</taxon>
        <taxon>eudicotyledons</taxon>
        <taxon>Gunneridae</taxon>
        <taxon>Pentapetalae</taxon>
        <taxon>asterids</taxon>
        <taxon>lamiids</taxon>
        <taxon>Solanales</taxon>
        <taxon>Solanaceae</taxon>
        <taxon>Solanoideae</taxon>
        <taxon>Datureae</taxon>
        <taxon>Datura</taxon>
    </lineage>
</organism>
<keyword evidence="2" id="KW-1185">Reference proteome</keyword>
<evidence type="ECO:0000313" key="1">
    <source>
        <dbReference type="EMBL" id="MCD7459729.1"/>
    </source>
</evidence>
<proteinExistence type="predicted"/>
<feature type="non-terminal residue" evidence="1">
    <location>
        <position position="1"/>
    </location>
</feature>
<gene>
    <name evidence="1" type="ORF">HAX54_041784</name>
</gene>
<protein>
    <submittedName>
        <fullName evidence="1">Uncharacterized protein</fullName>
    </submittedName>
</protein>
<evidence type="ECO:0000313" key="2">
    <source>
        <dbReference type="Proteomes" id="UP000823775"/>
    </source>
</evidence>
<sequence>GSYSSILSSLSIELKDVKEIGAVVGDLHKSNESLAILTSNGSDMKNQLTLIQHEGVKSFNKVLRQVD</sequence>
<reference evidence="1 2" key="1">
    <citation type="journal article" date="2021" name="BMC Genomics">
        <title>Datura genome reveals duplications of psychoactive alkaloid biosynthetic genes and high mutation rate following tissue culture.</title>
        <authorList>
            <person name="Rajewski A."/>
            <person name="Carter-House D."/>
            <person name="Stajich J."/>
            <person name="Litt A."/>
        </authorList>
    </citation>
    <scope>NUCLEOTIDE SEQUENCE [LARGE SCALE GENOMIC DNA]</scope>
    <source>
        <strain evidence="1">AR-01</strain>
    </source>
</reference>
<dbReference type="Proteomes" id="UP000823775">
    <property type="component" value="Unassembled WGS sequence"/>
</dbReference>
<accession>A0ABS8SMP2</accession>
<name>A0ABS8SMP2_DATST</name>
<comment type="caution">
    <text evidence="1">The sequence shown here is derived from an EMBL/GenBank/DDBJ whole genome shotgun (WGS) entry which is preliminary data.</text>
</comment>
<dbReference type="EMBL" id="JACEIK010000606">
    <property type="protein sequence ID" value="MCD7459729.1"/>
    <property type="molecule type" value="Genomic_DNA"/>
</dbReference>